<name>A0A1S0U963_LOALO</name>
<dbReference type="RefSeq" id="XP_003137140.1">
    <property type="nucleotide sequence ID" value="XM_003137092.1"/>
</dbReference>
<dbReference type="InParanoid" id="A0A1S0U963"/>
<dbReference type="KEGG" id="loa:LOAG_01553"/>
<dbReference type="GeneID" id="9938930"/>
<dbReference type="AlphaFoldDB" id="A0A1S0U963"/>
<organism evidence="1">
    <name type="scientific">Loa loa</name>
    <name type="common">Eye worm</name>
    <name type="synonym">Filaria loa</name>
    <dbReference type="NCBI Taxonomy" id="7209"/>
    <lineage>
        <taxon>Eukaryota</taxon>
        <taxon>Metazoa</taxon>
        <taxon>Ecdysozoa</taxon>
        <taxon>Nematoda</taxon>
        <taxon>Chromadorea</taxon>
        <taxon>Rhabditida</taxon>
        <taxon>Spirurina</taxon>
        <taxon>Spiruromorpha</taxon>
        <taxon>Filarioidea</taxon>
        <taxon>Onchocercidae</taxon>
        <taxon>Loa</taxon>
    </lineage>
</organism>
<gene>
    <name evidence="1" type="ORF">LOAG_01553</name>
</gene>
<protein>
    <submittedName>
        <fullName evidence="1">Uncharacterized protein</fullName>
    </submittedName>
</protein>
<accession>A0A1S0U963</accession>
<reference evidence="1" key="1">
    <citation type="submission" date="2012-04" db="EMBL/GenBank/DDBJ databases">
        <title>The Genome Sequence of Loa loa.</title>
        <authorList>
            <consortium name="The Broad Institute Genome Sequencing Platform"/>
            <consortium name="Broad Institute Genome Sequencing Center for Infectious Disease"/>
            <person name="Nutman T.B."/>
            <person name="Fink D.L."/>
            <person name="Russ C."/>
            <person name="Young S."/>
            <person name="Zeng Q."/>
            <person name="Gargeya S."/>
            <person name="Alvarado L."/>
            <person name="Berlin A."/>
            <person name="Chapman S.B."/>
            <person name="Chen Z."/>
            <person name="Freedman E."/>
            <person name="Gellesch M."/>
            <person name="Goldberg J."/>
            <person name="Griggs A."/>
            <person name="Gujja S."/>
            <person name="Heilman E.R."/>
            <person name="Heiman D."/>
            <person name="Howarth C."/>
            <person name="Mehta T."/>
            <person name="Neiman D."/>
            <person name="Pearson M."/>
            <person name="Roberts A."/>
            <person name="Saif S."/>
            <person name="Shea T."/>
            <person name="Shenoy N."/>
            <person name="Sisk P."/>
            <person name="Stolte C."/>
            <person name="Sykes S."/>
            <person name="White J."/>
            <person name="Yandava C."/>
            <person name="Haas B."/>
            <person name="Henn M.R."/>
            <person name="Nusbaum C."/>
            <person name="Birren B."/>
        </authorList>
    </citation>
    <scope>NUCLEOTIDE SEQUENCE [LARGE SCALE GENOMIC DNA]</scope>
</reference>
<dbReference type="EMBL" id="JH712089">
    <property type="protein sequence ID" value="EFO26928.1"/>
    <property type="molecule type" value="Genomic_DNA"/>
</dbReference>
<sequence length="128" mass="14980">MRKSNAVPIGISVEKASIDDHRQSKNSLFQTKVFKLLFTSPPFKCYLRIMSQKLHFVSISQITFLFVDPWVPGIFEPFKRKVTVKANLCRNIDSKVGLKRLEIRPTKNRKVINKLFQYSYWMDAAIQK</sequence>
<evidence type="ECO:0000313" key="1">
    <source>
        <dbReference type="EMBL" id="EFO26928.1"/>
    </source>
</evidence>
<dbReference type="CTD" id="9938930"/>
<proteinExistence type="predicted"/>